<feature type="signal peptide" evidence="1">
    <location>
        <begin position="1"/>
        <end position="24"/>
    </location>
</feature>
<reference evidence="2 3" key="1">
    <citation type="submission" date="2019-02" db="EMBL/GenBank/DDBJ databases">
        <authorList>
            <consortium name="Pathogen Informatics"/>
        </authorList>
    </citation>
    <scope>NUCLEOTIDE SEQUENCE [LARGE SCALE GENOMIC DNA]</scope>
    <source>
        <strain evidence="2 3">3012STDY6756504</strain>
    </source>
</reference>
<dbReference type="AlphaFoldDB" id="A0A4V6YTD2"/>
<keyword evidence="1" id="KW-0732">Signal</keyword>
<evidence type="ECO:0000256" key="1">
    <source>
        <dbReference type="SAM" id="SignalP"/>
    </source>
</evidence>
<evidence type="ECO:0000313" key="2">
    <source>
        <dbReference type="EMBL" id="VFA98773.1"/>
    </source>
</evidence>
<evidence type="ECO:0008006" key="4">
    <source>
        <dbReference type="Google" id="ProtNLM"/>
    </source>
</evidence>
<organism evidence="2 3">
    <name type="scientific">Nocardia cyriacigeorgica</name>
    <dbReference type="NCBI Taxonomy" id="135487"/>
    <lineage>
        <taxon>Bacteria</taxon>
        <taxon>Bacillati</taxon>
        <taxon>Actinomycetota</taxon>
        <taxon>Actinomycetes</taxon>
        <taxon>Mycobacteriales</taxon>
        <taxon>Nocardiaceae</taxon>
        <taxon>Nocardia</taxon>
    </lineage>
</organism>
<name>A0A4V6YTD2_9NOCA</name>
<proteinExistence type="predicted"/>
<evidence type="ECO:0000313" key="3">
    <source>
        <dbReference type="Proteomes" id="UP000290439"/>
    </source>
</evidence>
<gene>
    <name evidence="2" type="ORF">NCTC10797_02549</name>
</gene>
<dbReference type="EMBL" id="LR215973">
    <property type="protein sequence ID" value="VFA98773.1"/>
    <property type="molecule type" value="Genomic_DNA"/>
</dbReference>
<dbReference type="Proteomes" id="UP000290439">
    <property type="component" value="Chromosome"/>
</dbReference>
<accession>A0A4V6YTD2</accession>
<feature type="chain" id="PRO_5020503077" description="Secreted protein" evidence="1">
    <location>
        <begin position="25"/>
        <end position="94"/>
    </location>
</feature>
<protein>
    <recommendedName>
        <fullName evidence="4">Secreted protein</fullName>
    </recommendedName>
</protein>
<sequence length="94" mass="9574">MRHIATVCAVAGTLILTAAGPASGAEGFLVINGTEHENPSGCVEVQQEPAPFRIINDTGSVAVAYLGAGCTNSVTEEVEPGMEVVVFGSSVQIE</sequence>